<dbReference type="SUPFAM" id="SSF50156">
    <property type="entry name" value="PDZ domain-like"/>
    <property type="match status" value="1"/>
</dbReference>
<protein>
    <recommendedName>
        <fullName evidence="3">PDZ domain-containing protein</fullName>
    </recommendedName>
</protein>
<reference evidence="1 2" key="1">
    <citation type="submission" date="2013-11" db="EMBL/GenBank/DDBJ databases">
        <title>Genome sequencing of Stegodyphus mimosarum.</title>
        <authorList>
            <person name="Bechsgaard J."/>
        </authorList>
    </citation>
    <scope>NUCLEOTIDE SEQUENCE [LARGE SCALE GENOMIC DNA]</scope>
</reference>
<dbReference type="Proteomes" id="UP000054359">
    <property type="component" value="Unassembled WGS sequence"/>
</dbReference>
<dbReference type="AlphaFoldDB" id="A0A087UY63"/>
<evidence type="ECO:0000313" key="2">
    <source>
        <dbReference type="Proteomes" id="UP000054359"/>
    </source>
</evidence>
<dbReference type="InterPro" id="IPR036034">
    <property type="entry name" value="PDZ_sf"/>
</dbReference>
<gene>
    <name evidence="1" type="ORF">X975_02653</name>
</gene>
<organism evidence="1 2">
    <name type="scientific">Stegodyphus mimosarum</name>
    <name type="common">African social velvet spider</name>
    <dbReference type="NCBI Taxonomy" id="407821"/>
    <lineage>
        <taxon>Eukaryota</taxon>
        <taxon>Metazoa</taxon>
        <taxon>Ecdysozoa</taxon>
        <taxon>Arthropoda</taxon>
        <taxon>Chelicerata</taxon>
        <taxon>Arachnida</taxon>
        <taxon>Araneae</taxon>
        <taxon>Araneomorphae</taxon>
        <taxon>Entelegynae</taxon>
        <taxon>Eresoidea</taxon>
        <taxon>Eresidae</taxon>
        <taxon>Stegodyphus</taxon>
    </lineage>
</organism>
<accession>A0A087UY63</accession>
<keyword evidence="2" id="KW-1185">Reference proteome</keyword>
<name>A0A087UY63_STEMI</name>
<evidence type="ECO:0000313" key="1">
    <source>
        <dbReference type="EMBL" id="KFM82302.1"/>
    </source>
</evidence>
<dbReference type="Gene3D" id="2.30.42.10">
    <property type="match status" value="1"/>
</dbReference>
<dbReference type="EMBL" id="KK122238">
    <property type="protein sequence ID" value="KFM82302.1"/>
    <property type="molecule type" value="Genomic_DNA"/>
</dbReference>
<sequence>MFWPSGRGVSDAPVSMQWEESLVNVDLQLELSVAGGSKNMPLFIRGFARSKNVKNGKLLVGDIITEIKPKTAEIVTLASGVKLLKGHVTLRVKRRRCRELTSWRSNT</sequence>
<feature type="non-terminal residue" evidence="1">
    <location>
        <position position="107"/>
    </location>
</feature>
<evidence type="ECO:0008006" key="3">
    <source>
        <dbReference type="Google" id="ProtNLM"/>
    </source>
</evidence>
<proteinExistence type="predicted"/>